<organism evidence="2 3">
    <name type="scientific">Pelagibius litoralis</name>
    <dbReference type="NCBI Taxonomy" id="374515"/>
    <lineage>
        <taxon>Bacteria</taxon>
        <taxon>Pseudomonadati</taxon>
        <taxon>Pseudomonadota</taxon>
        <taxon>Alphaproteobacteria</taxon>
        <taxon>Rhodospirillales</taxon>
        <taxon>Rhodovibrionaceae</taxon>
        <taxon>Pelagibius</taxon>
    </lineage>
</organism>
<dbReference type="PIRSF" id="PIRSF038991">
    <property type="entry name" value="Protein_AbrB"/>
    <property type="match status" value="1"/>
</dbReference>
<dbReference type="GO" id="GO:0016020">
    <property type="term" value="C:membrane"/>
    <property type="evidence" value="ECO:0007669"/>
    <property type="project" value="InterPro"/>
</dbReference>
<accession>A0A967EY65</accession>
<dbReference type="InterPro" id="IPR017516">
    <property type="entry name" value="AbrB_dup"/>
</dbReference>
<feature type="transmembrane region" description="Helical" evidence="1">
    <location>
        <begin position="12"/>
        <end position="31"/>
    </location>
</feature>
<name>A0A967EY65_9PROT</name>
<dbReference type="PANTHER" id="PTHR38457:SF1">
    <property type="entry name" value="REGULATOR ABRB-RELATED"/>
    <property type="match status" value="1"/>
</dbReference>
<dbReference type="AlphaFoldDB" id="A0A967EY65"/>
<dbReference type="NCBIfam" id="TIGR03082">
    <property type="entry name" value="Gneg_AbrB_dup"/>
    <property type="match status" value="2"/>
</dbReference>
<feature type="transmembrane region" description="Helical" evidence="1">
    <location>
        <begin position="157"/>
        <end position="174"/>
    </location>
</feature>
<sequence length="369" mass="38038">MPAAPTQSQVKSWQKILLALAIGTAGGWLANSLQIPLAWMIGAMLATTVAAMAGLPIALPMVYRTAMVAVLGVMLGSGFAPEILDRVGDWGLSLLGLIAYTIVSAAVVTVFLRKVAGYDPVTAYFSASPGGLSEMVIIGTAKGGDERIISLTHTSRILLVVLALPFVMQWVFGFSPGPRPAGGIPLAQALPFDMAVLTLCGLVGFFAAKLARLPAAAILGPMVASAAVHLAGWSDAKPPTELVAAAQVVVGTAIGCRFAGVGLRFVGRTLLASLGSTIILVAGCLLFALMLHPLTGLPTIALFLAYAPGGVAEMSLIALALSVDAALVASHHIVRIFFIVVCTPMLFQFLPAAVVGRKPAAARKPPDKD</sequence>
<evidence type="ECO:0000313" key="2">
    <source>
        <dbReference type="EMBL" id="NIA69580.1"/>
    </source>
</evidence>
<feature type="transmembrane region" description="Helical" evidence="1">
    <location>
        <begin position="37"/>
        <end position="59"/>
    </location>
</feature>
<comment type="caution">
    <text evidence="2">The sequence shown here is derived from an EMBL/GenBank/DDBJ whole genome shotgun (WGS) entry which is preliminary data.</text>
</comment>
<protein>
    <submittedName>
        <fullName evidence="2">AbrB family transcriptional regulator</fullName>
    </submittedName>
</protein>
<feature type="transmembrane region" description="Helical" evidence="1">
    <location>
        <begin position="66"/>
        <end position="84"/>
    </location>
</feature>
<feature type="transmembrane region" description="Helical" evidence="1">
    <location>
        <begin position="333"/>
        <end position="354"/>
    </location>
</feature>
<keyword evidence="3" id="KW-1185">Reference proteome</keyword>
<feature type="transmembrane region" description="Helical" evidence="1">
    <location>
        <begin position="213"/>
        <end position="232"/>
    </location>
</feature>
<evidence type="ECO:0000256" key="1">
    <source>
        <dbReference type="SAM" id="Phobius"/>
    </source>
</evidence>
<feature type="transmembrane region" description="Helical" evidence="1">
    <location>
        <begin position="244"/>
        <end position="263"/>
    </location>
</feature>
<gene>
    <name evidence="2" type="ORF">HBA54_13340</name>
</gene>
<feature type="transmembrane region" description="Helical" evidence="1">
    <location>
        <begin position="300"/>
        <end position="321"/>
    </location>
</feature>
<dbReference type="RefSeq" id="WP_167225317.1">
    <property type="nucleotide sequence ID" value="NZ_JAAQPH010000009.1"/>
</dbReference>
<feature type="transmembrane region" description="Helical" evidence="1">
    <location>
        <begin position="90"/>
        <end position="112"/>
    </location>
</feature>
<dbReference type="InterPro" id="IPR007820">
    <property type="entry name" value="AbrB_fam"/>
</dbReference>
<keyword evidence="1" id="KW-1133">Transmembrane helix</keyword>
<feature type="transmembrane region" description="Helical" evidence="1">
    <location>
        <begin position="186"/>
        <end position="206"/>
    </location>
</feature>
<proteinExistence type="predicted"/>
<reference evidence="2" key="1">
    <citation type="submission" date="2020-03" db="EMBL/GenBank/DDBJ databases">
        <title>Genome of Pelagibius litoralis DSM 21314T.</title>
        <authorList>
            <person name="Wang G."/>
        </authorList>
    </citation>
    <scope>NUCLEOTIDE SEQUENCE</scope>
    <source>
        <strain evidence="2">DSM 21314</strain>
    </source>
</reference>
<dbReference type="EMBL" id="JAAQPH010000009">
    <property type="protein sequence ID" value="NIA69580.1"/>
    <property type="molecule type" value="Genomic_DNA"/>
</dbReference>
<dbReference type="PANTHER" id="PTHR38457">
    <property type="entry name" value="REGULATOR ABRB-RELATED"/>
    <property type="match status" value="1"/>
</dbReference>
<keyword evidence="1" id="KW-0812">Transmembrane</keyword>
<evidence type="ECO:0000313" key="3">
    <source>
        <dbReference type="Proteomes" id="UP000761264"/>
    </source>
</evidence>
<feature type="transmembrane region" description="Helical" evidence="1">
    <location>
        <begin position="270"/>
        <end position="294"/>
    </location>
</feature>
<dbReference type="Proteomes" id="UP000761264">
    <property type="component" value="Unassembled WGS sequence"/>
</dbReference>
<dbReference type="GO" id="GO:0010468">
    <property type="term" value="P:regulation of gene expression"/>
    <property type="evidence" value="ECO:0007669"/>
    <property type="project" value="InterPro"/>
</dbReference>
<dbReference type="Pfam" id="PF05145">
    <property type="entry name" value="AbrB"/>
    <property type="match status" value="1"/>
</dbReference>
<keyword evidence="1" id="KW-0472">Membrane</keyword>